<evidence type="ECO:0000313" key="1">
    <source>
        <dbReference type="EMBL" id="KAK4209249.1"/>
    </source>
</evidence>
<dbReference type="Proteomes" id="UP001301769">
    <property type="component" value="Unassembled WGS sequence"/>
</dbReference>
<proteinExistence type="predicted"/>
<reference evidence="1" key="2">
    <citation type="submission" date="2023-05" db="EMBL/GenBank/DDBJ databases">
        <authorList>
            <consortium name="Lawrence Berkeley National Laboratory"/>
            <person name="Steindorff A."/>
            <person name="Hensen N."/>
            <person name="Bonometti L."/>
            <person name="Westerberg I."/>
            <person name="Brannstrom I.O."/>
            <person name="Guillou S."/>
            <person name="Cros-Aarteil S."/>
            <person name="Calhoun S."/>
            <person name="Haridas S."/>
            <person name="Kuo A."/>
            <person name="Mondo S."/>
            <person name="Pangilinan J."/>
            <person name="Riley R."/>
            <person name="Labutti K."/>
            <person name="Andreopoulos B."/>
            <person name="Lipzen A."/>
            <person name="Chen C."/>
            <person name="Yanf M."/>
            <person name="Daum C."/>
            <person name="Ng V."/>
            <person name="Clum A."/>
            <person name="Ohm R."/>
            <person name="Martin F."/>
            <person name="Silar P."/>
            <person name="Natvig D."/>
            <person name="Lalanne C."/>
            <person name="Gautier V."/>
            <person name="Ament-Velasquez S.L."/>
            <person name="Kruys A."/>
            <person name="Hutchinson M.I."/>
            <person name="Powell A.J."/>
            <person name="Barry K."/>
            <person name="Miller A.N."/>
            <person name="Grigoriev I.V."/>
            <person name="Debuchy R."/>
            <person name="Gladieux P."/>
            <person name="Thoren M.H."/>
            <person name="Johannesson H."/>
        </authorList>
    </citation>
    <scope>NUCLEOTIDE SEQUENCE</scope>
    <source>
        <strain evidence="1">PSN293</strain>
    </source>
</reference>
<comment type="caution">
    <text evidence="1">The sequence shown here is derived from an EMBL/GenBank/DDBJ whole genome shotgun (WGS) entry which is preliminary data.</text>
</comment>
<protein>
    <submittedName>
        <fullName evidence="1">Uncharacterized protein</fullName>
    </submittedName>
</protein>
<reference evidence="1" key="1">
    <citation type="journal article" date="2023" name="Mol. Phylogenet. Evol.">
        <title>Genome-scale phylogeny and comparative genomics of the fungal order Sordariales.</title>
        <authorList>
            <person name="Hensen N."/>
            <person name="Bonometti L."/>
            <person name="Westerberg I."/>
            <person name="Brannstrom I.O."/>
            <person name="Guillou S."/>
            <person name="Cros-Aarteil S."/>
            <person name="Calhoun S."/>
            <person name="Haridas S."/>
            <person name="Kuo A."/>
            <person name="Mondo S."/>
            <person name="Pangilinan J."/>
            <person name="Riley R."/>
            <person name="LaButti K."/>
            <person name="Andreopoulos B."/>
            <person name="Lipzen A."/>
            <person name="Chen C."/>
            <person name="Yan M."/>
            <person name="Daum C."/>
            <person name="Ng V."/>
            <person name="Clum A."/>
            <person name="Steindorff A."/>
            <person name="Ohm R.A."/>
            <person name="Martin F."/>
            <person name="Silar P."/>
            <person name="Natvig D.O."/>
            <person name="Lalanne C."/>
            <person name="Gautier V."/>
            <person name="Ament-Velasquez S.L."/>
            <person name="Kruys A."/>
            <person name="Hutchinson M.I."/>
            <person name="Powell A.J."/>
            <person name="Barry K."/>
            <person name="Miller A.N."/>
            <person name="Grigoriev I.V."/>
            <person name="Debuchy R."/>
            <person name="Gladieux P."/>
            <person name="Hiltunen Thoren M."/>
            <person name="Johannesson H."/>
        </authorList>
    </citation>
    <scope>NUCLEOTIDE SEQUENCE</scope>
    <source>
        <strain evidence="1">PSN293</strain>
    </source>
</reference>
<gene>
    <name evidence="1" type="ORF">QBC37DRAFT_294959</name>
</gene>
<accession>A0AAN6XYW8</accession>
<evidence type="ECO:0000313" key="2">
    <source>
        <dbReference type="Proteomes" id="UP001301769"/>
    </source>
</evidence>
<dbReference type="AlphaFoldDB" id="A0AAN6XYW8"/>
<keyword evidence="2" id="KW-1185">Reference proteome</keyword>
<dbReference type="EMBL" id="MU858211">
    <property type="protein sequence ID" value="KAK4209249.1"/>
    <property type="molecule type" value="Genomic_DNA"/>
</dbReference>
<sequence>PIPPSMNLYMDVSKGIPNPLKCMKLCGPTKNDVIYFVDSHVSKALRGPLRFDKGLCLLNGPKNHDPSAIVAGAGELDSQTITTDADSVTPRSLSESCRKSVIMMPALNPERNRQEMVENIMYADTTYRRQPGIPYHGFLCFRFSIEIGLQRPRPRAEFEWVTVTPSVHKAGVLVKDDDEADADDAQVLAELLFSSAWSCDHLMTLNLKGAALTGELGDRWTLMVVMTALMINYLRREGRTNSLKKARVWFKEKFEMNAKSDAGFL</sequence>
<name>A0AAN6XYW8_9PEZI</name>
<feature type="non-terminal residue" evidence="1">
    <location>
        <position position="1"/>
    </location>
</feature>
<organism evidence="1 2">
    <name type="scientific">Rhypophila decipiens</name>
    <dbReference type="NCBI Taxonomy" id="261697"/>
    <lineage>
        <taxon>Eukaryota</taxon>
        <taxon>Fungi</taxon>
        <taxon>Dikarya</taxon>
        <taxon>Ascomycota</taxon>
        <taxon>Pezizomycotina</taxon>
        <taxon>Sordariomycetes</taxon>
        <taxon>Sordariomycetidae</taxon>
        <taxon>Sordariales</taxon>
        <taxon>Naviculisporaceae</taxon>
        <taxon>Rhypophila</taxon>
    </lineage>
</organism>